<dbReference type="EMBL" id="JBEFKJ010000045">
    <property type="protein sequence ID" value="KAL2037037.1"/>
    <property type="molecule type" value="Genomic_DNA"/>
</dbReference>
<keyword evidence="4" id="KW-1185">Reference proteome</keyword>
<feature type="coiled-coil region" evidence="1">
    <location>
        <begin position="156"/>
        <end position="183"/>
    </location>
</feature>
<proteinExistence type="predicted"/>
<comment type="caution">
    <text evidence="3">The sequence shown here is derived from an EMBL/GenBank/DDBJ whole genome shotgun (WGS) entry which is preliminary data.</text>
</comment>
<evidence type="ECO:0000256" key="2">
    <source>
        <dbReference type="SAM" id="MobiDB-lite"/>
    </source>
</evidence>
<sequence>MTNEVIYYCILESIILAGFTSYNTRVFQSLDVSFFRPLEESYSREPTQKFKETQAVVLAKNDILRIYQGARRRTATEFNIATSYLQKLEKKAVQLDITLPEILVCTSSGVQLCPYATTLYIDTTFHEICNKYRRGIGSAAGIEELRTSTLIRAVKADSFHIQNDRLVNQRDELKERKNGSKKQDVKAQIFRPKVLEKREDRNKQQKIKEQEHDDEAAFFTT</sequence>
<evidence type="ECO:0000256" key="1">
    <source>
        <dbReference type="SAM" id="Coils"/>
    </source>
</evidence>
<feature type="region of interest" description="Disordered" evidence="2">
    <location>
        <begin position="198"/>
        <end position="221"/>
    </location>
</feature>
<accession>A0ABR3ZY83</accession>
<gene>
    <name evidence="3" type="ORF">N7G274_010164</name>
</gene>
<protein>
    <submittedName>
        <fullName evidence="3">Uncharacterized protein</fullName>
    </submittedName>
</protein>
<dbReference type="Proteomes" id="UP001590950">
    <property type="component" value="Unassembled WGS sequence"/>
</dbReference>
<keyword evidence="1" id="KW-0175">Coiled coil</keyword>
<organism evidence="3 4">
    <name type="scientific">Stereocaulon virgatum</name>
    <dbReference type="NCBI Taxonomy" id="373712"/>
    <lineage>
        <taxon>Eukaryota</taxon>
        <taxon>Fungi</taxon>
        <taxon>Dikarya</taxon>
        <taxon>Ascomycota</taxon>
        <taxon>Pezizomycotina</taxon>
        <taxon>Lecanoromycetes</taxon>
        <taxon>OSLEUM clade</taxon>
        <taxon>Lecanoromycetidae</taxon>
        <taxon>Lecanorales</taxon>
        <taxon>Lecanorineae</taxon>
        <taxon>Stereocaulaceae</taxon>
        <taxon>Stereocaulon</taxon>
    </lineage>
</organism>
<evidence type="ECO:0000313" key="4">
    <source>
        <dbReference type="Proteomes" id="UP001590950"/>
    </source>
</evidence>
<evidence type="ECO:0000313" key="3">
    <source>
        <dbReference type="EMBL" id="KAL2037037.1"/>
    </source>
</evidence>
<feature type="compositionally biased region" description="Basic and acidic residues" evidence="2">
    <location>
        <begin position="198"/>
        <end position="211"/>
    </location>
</feature>
<feature type="compositionally biased region" description="Acidic residues" evidence="2">
    <location>
        <begin position="212"/>
        <end position="221"/>
    </location>
</feature>
<name>A0ABR3ZY83_9LECA</name>
<reference evidence="3 4" key="1">
    <citation type="submission" date="2024-09" db="EMBL/GenBank/DDBJ databases">
        <title>Rethinking Asexuality: The Enigmatic Case of Functional Sexual Genes in Lepraria (Stereocaulaceae).</title>
        <authorList>
            <person name="Doellman M."/>
            <person name="Sun Y."/>
            <person name="Barcenas-Pena A."/>
            <person name="Lumbsch H.T."/>
            <person name="Grewe F."/>
        </authorList>
    </citation>
    <scope>NUCLEOTIDE SEQUENCE [LARGE SCALE GENOMIC DNA]</scope>
    <source>
        <strain evidence="3 4">Mercado 3170</strain>
    </source>
</reference>